<reference evidence="1 2" key="1">
    <citation type="submission" date="2018-05" db="EMBL/GenBank/DDBJ databases">
        <authorList>
            <person name="Zhang Y.-J."/>
        </authorList>
    </citation>
    <scope>NUCLEOTIDE SEQUENCE [LARGE SCALE GENOMIC DNA]</scope>
    <source>
        <strain evidence="1 2">CY04</strain>
    </source>
</reference>
<accession>A0ABX0W6D4</accession>
<keyword evidence="1" id="KW-0489">Methyltransferase</keyword>
<dbReference type="Pfam" id="PF06080">
    <property type="entry name" value="DUF938"/>
    <property type="match status" value="1"/>
</dbReference>
<dbReference type="PANTHER" id="PTHR20974:SF0">
    <property type="entry name" value="UPF0585 PROTEIN CG18661"/>
    <property type="match status" value="1"/>
</dbReference>
<dbReference type="SUPFAM" id="SSF53335">
    <property type="entry name" value="S-adenosyl-L-methionine-dependent methyltransferases"/>
    <property type="match status" value="1"/>
</dbReference>
<sequence>MPIRSVPGTASVASPKGGKLFAPSAATNMAPLCDLLEQVAPTQGYALEIASGTGQHVVGYAARQPGLIWQPTEVAPERRASIDAYAHEAGLGNILTARELDATSPGWGSQLDRQQDLIMLSNLLHLISEDEARILISEAATALALNGQLVIYGPFMRDGKLTSAGDTAFHASLAANDPETGYKDDVETISWLQSAGLDLVKSVEMPANNLALVSKKAST</sequence>
<dbReference type="Gene3D" id="3.40.50.150">
    <property type="entry name" value="Vaccinia Virus protein VP39"/>
    <property type="match status" value="1"/>
</dbReference>
<evidence type="ECO:0000313" key="1">
    <source>
        <dbReference type="EMBL" id="NIZ61127.1"/>
    </source>
</evidence>
<evidence type="ECO:0000313" key="2">
    <source>
        <dbReference type="Proteomes" id="UP001429564"/>
    </source>
</evidence>
<dbReference type="InterPro" id="IPR010342">
    <property type="entry name" value="DUF938"/>
</dbReference>
<name>A0ABX0W6D4_9RHOB</name>
<dbReference type="InterPro" id="IPR029063">
    <property type="entry name" value="SAM-dependent_MTases_sf"/>
</dbReference>
<dbReference type="GO" id="GO:0032259">
    <property type="term" value="P:methylation"/>
    <property type="evidence" value="ECO:0007669"/>
    <property type="project" value="UniProtKB-KW"/>
</dbReference>
<proteinExistence type="predicted"/>
<keyword evidence="1" id="KW-0808">Transferase</keyword>
<dbReference type="Proteomes" id="UP001429564">
    <property type="component" value="Unassembled WGS sequence"/>
</dbReference>
<dbReference type="PANTHER" id="PTHR20974">
    <property type="entry name" value="UPF0585 PROTEIN CG18661"/>
    <property type="match status" value="1"/>
</dbReference>
<organism evidence="1 2">
    <name type="scientific">Parasedimentitalea denitrificans</name>
    <dbReference type="NCBI Taxonomy" id="2211118"/>
    <lineage>
        <taxon>Bacteria</taxon>
        <taxon>Pseudomonadati</taxon>
        <taxon>Pseudomonadota</taxon>
        <taxon>Alphaproteobacteria</taxon>
        <taxon>Rhodobacterales</taxon>
        <taxon>Paracoccaceae</taxon>
        <taxon>Parasedimentitalea</taxon>
    </lineage>
</organism>
<dbReference type="GO" id="GO:0008168">
    <property type="term" value="F:methyltransferase activity"/>
    <property type="evidence" value="ECO:0007669"/>
    <property type="project" value="UniProtKB-KW"/>
</dbReference>
<gene>
    <name evidence="1" type="ORF">DL239_09075</name>
</gene>
<keyword evidence="2" id="KW-1185">Reference proteome</keyword>
<dbReference type="EMBL" id="QHLQ01000007">
    <property type="protein sequence ID" value="NIZ61127.1"/>
    <property type="molecule type" value="Genomic_DNA"/>
</dbReference>
<protein>
    <submittedName>
        <fullName evidence="1">Methyltransferase</fullName>
    </submittedName>
</protein>
<comment type="caution">
    <text evidence="1">The sequence shown here is derived from an EMBL/GenBank/DDBJ whole genome shotgun (WGS) entry which is preliminary data.</text>
</comment>
<dbReference type="RefSeq" id="WP_167683692.1">
    <property type="nucleotide sequence ID" value="NZ_QHLQ01000007.1"/>
</dbReference>